<dbReference type="Proteomes" id="UP000285575">
    <property type="component" value="Unassembled WGS sequence"/>
</dbReference>
<evidence type="ECO:0000313" key="1">
    <source>
        <dbReference type="EMBL" id="RVU49093.1"/>
    </source>
</evidence>
<dbReference type="AlphaFoldDB" id="A0A437RQL7"/>
<organism evidence="1 2">
    <name type="scientific">Rubrivivax rivuli</name>
    <dbReference type="NCBI Taxonomy" id="1862385"/>
    <lineage>
        <taxon>Bacteria</taxon>
        <taxon>Pseudomonadati</taxon>
        <taxon>Pseudomonadota</taxon>
        <taxon>Betaproteobacteria</taxon>
        <taxon>Burkholderiales</taxon>
        <taxon>Sphaerotilaceae</taxon>
        <taxon>Rubrivivax</taxon>
    </lineage>
</organism>
<name>A0A437RQL7_9BURK</name>
<protein>
    <submittedName>
        <fullName evidence="1">Uncharacterized protein</fullName>
    </submittedName>
</protein>
<accession>A0A437RQL7</accession>
<sequence length="419" mass="44903">MKKWMLAAAAVPLLAGLAVLVAVVAALQAEPSVSLQAEPVAEDVARALALVRAHDPRRATPGRVSALRLSERDVEVLLNQAALRRHAPSAGSVSLQRGSALVKASLHLPANPFGRWLNVQLRLRETGGLPALDELQVGRLPLPAWAGEKLLRWAAERAGLQPQWQAASEVVRRVSFGAQQLAVVYAWQDDSSERLLGGLVPPDQQQRLRVYAEHLAAVTARQSPGWSVPLPGVLAPLFALARQRSAAPGADAAAENRAALVVLTLYVNGRTMGALLPAARNWPQPRPMQVTLDGRADFPRHLLVSAALAAEGTSPLSRAIGVYKELADSRGGSGFSFNDMAANRAGIRLGERAVRDPQRLQAALAAAQRDGDVMPPWQDLAEFMDEASFVKRFGGVGAPAYEAQLQEIDRRVAALPVLR</sequence>
<keyword evidence="2" id="KW-1185">Reference proteome</keyword>
<comment type="caution">
    <text evidence="1">The sequence shown here is derived from an EMBL/GenBank/DDBJ whole genome shotgun (WGS) entry which is preliminary data.</text>
</comment>
<dbReference type="EMBL" id="SACR01000001">
    <property type="protein sequence ID" value="RVU49093.1"/>
    <property type="molecule type" value="Genomic_DNA"/>
</dbReference>
<dbReference type="RefSeq" id="WP_128226734.1">
    <property type="nucleotide sequence ID" value="NZ_SACR01000001.1"/>
</dbReference>
<dbReference type="OrthoDB" id="9997at2"/>
<proteinExistence type="predicted"/>
<gene>
    <name evidence="1" type="ORF">EOE66_00450</name>
</gene>
<reference evidence="1 2" key="1">
    <citation type="submission" date="2019-01" db="EMBL/GenBank/DDBJ databases">
        <authorList>
            <person name="Chen W.-M."/>
        </authorList>
    </citation>
    <scope>NUCLEOTIDE SEQUENCE [LARGE SCALE GENOMIC DNA]</scope>
    <source>
        <strain evidence="1 2">KYPY4</strain>
    </source>
</reference>
<evidence type="ECO:0000313" key="2">
    <source>
        <dbReference type="Proteomes" id="UP000285575"/>
    </source>
</evidence>